<accession>A0A0H3G2D7</accession>
<dbReference type="AlphaFoldDB" id="A0A0H3G2D7"/>
<organism evidence="1 2">
    <name type="scientific">Klebsiella aerogenes (strain ATCC 13048 / DSM 30053 / CCUG 1429 / JCM 1235 / KCTC 2190 / NBRC 13534 / NCIMB 10102 / NCTC 10006 / CDC 819-56)</name>
    <name type="common">Enterobacter aerogenes</name>
    <dbReference type="NCBI Taxonomy" id="1028307"/>
    <lineage>
        <taxon>Bacteria</taxon>
        <taxon>Pseudomonadati</taxon>
        <taxon>Pseudomonadota</taxon>
        <taxon>Gammaproteobacteria</taxon>
        <taxon>Enterobacterales</taxon>
        <taxon>Enterobacteriaceae</taxon>
        <taxon>Klebsiella/Raoultella group</taxon>
        <taxon>Klebsiella</taxon>
    </lineage>
</organism>
<dbReference type="GeneID" id="93312610"/>
<dbReference type="PATRIC" id="fig|1028307.3.peg.4417"/>
<reference evidence="1 2" key="1">
    <citation type="journal article" date="2012" name="J. Bacteriol.">
        <title>Complete genome sequence of Enterobacter aerogenes KCTC 2190.</title>
        <authorList>
            <person name="Shin S.H."/>
            <person name="Kim S."/>
            <person name="Kim J.Y."/>
            <person name="Lee S."/>
            <person name="Um Y."/>
            <person name="Oh M.K."/>
            <person name="Kim Y.R."/>
            <person name="Lee J."/>
            <person name="Yang K.S."/>
        </authorList>
    </citation>
    <scope>NUCLEOTIDE SEQUENCE [LARGE SCALE GENOMIC DNA]</scope>
    <source>
        <strain evidence="1 2">KCTC 2190</strain>
    </source>
</reference>
<dbReference type="HOGENOM" id="CLU_1685915_0_0_6"/>
<dbReference type="KEGG" id="eae:EAE_22200"/>
<keyword evidence="2" id="KW-1185">Reference proteome</keyword>
<dbReference type="eggNOG" id="ENOG502ZBUB">
    <property type="taxonomic scope" value="Bacteria"/>
</dbReference>
<gene>
    <name evidence="1" type="ordered locus">EAE_22200</name>
</gene>
<protein>
    <submittedName>
        <fullName evidence="1">Uncharacterized protein</fullName>
    </submittedName>
</protein>
<evidence type="ECO:0000313" key="2">
    <source>
        <dbReference type="Proteomes" id="UP000008881"/>
    </source>
</evidence>
<dbReference type="RefSeq" id="WP_015705859.1">
    <property type="nucleotide sequence ID" value="NC_015663.1"/>
</dbReference>
<sequence length="156" mass="17423">MPTLREWKERRPASDIKQTIEFYHPAFGYYRVVNKLFQEATFGGNLYQPAAFDITEPTQNGSAIITMGITFLQGAEEVRNTLKTWTGAARMTAIMCKYQQWNAIGDASPMKTWSLFVKDVGADGTNVTVNSGKTNPLTLSNPIIYTTKDYPGLITV</sequence>
<dbReference type="Proteomes" id="UP000008881">
    <property type="component" value="Chromosome"/>
</dbReference>
<dbReference type="OrthoDB" id="6603785at2"/>
<name>A0A0H3G2D7_KLEAK</name>
<dbReference type="EMBL" id="CP002824">
    <property type="protein sequence ID" value="AEG99339.1"/>
    <property type="molecule type" value="Genomic_DNA"/>
</dbReference>
<proteinExistence type="predicted"/>
<evidence type="ECO:0000313" key="1">
    <source>
        <dbReference type="EMBL" id="AEG99339.1"/>
    </source>
</evidence>